<evidence type="ECO:0000259" key="5">
    <source>
        <dbReference type="PROSITE" id="PS51293"/>
    </source>
</evidence>
<dbReference type="SMART" id="SM00717">
    <property type="entry name" value="SANT"/>
    <property type="match status" value="1"/>
</dbReference>
<dbReference type="GO" id="GO:0005654">
    <property type="term" value="C:nucleoplasm"/>
    <property type="evidence" value="ECO:0007669"/>
    <property type="project" value="TreeGrafter"/>
</dbReference>
<feature type="coiled-coil region" evidence="3">
    <location>
        <begin position="875"/>
        <end position="905"/>
    </location>
</feature>
<dbReference type="PANTHER" id="PTHR21689">
    <property type="entry name" value="LIN-9"/>
    <property type="match status" value="1"/>
</dbReference>
<proteinExistence type="predicted"/>
<dbReference type="GO" id="GO:0017053">
    <property type="term" value="C:transcription repressor complex"/>
    <property type="evidence" value="ECO:0007669"/>
    <property type="project" value="InterPro"/>
</dbReference>
<dbReference type="SMART" id="SM01135">
    <property type="entry name" value="DIRP"/>
    <property type="match status" value="1"/>
</dbReference>
<feature type="region of interest" description="Disordered" evidence="4">
    <location>
        <begin position="1"/>
        <end position="43"/>
    </location>
</feature>
<dbReference type="FunCoup" id="A0A6I9QUG1">
    <property type="interactions" value="493"/>
</dbReference>
<dbReference type="GO" id="GO:0006351">
    <property type="term" value="P:DNA-templated transcription"/>
    <property type="evidence" value="ECO:0007669"/>
    <property type="project" value="InterPro"/>
</dbReference>
<dbReference type="OrthoDB" id="2339771at2759"/>
<protein>
    <submittedName>
        <fullName evidence="7">Protein ALWAYS EARLY 3</fullName>
    </submittedName>
</protein>
<feature type="compositionally biased region" description="Basic residues" evidence="4">
    <location>
        <begin position="130"/>
        <end position="140"/>
    </location>
</feature>
<organism evidence="6 7">
    <name type="scientific">Elaeis guineensis var. tenera</name>
    <name type="common">Oil palm</name>
    <dbReference type="NCBI Taxonomy" id="51953"/>
    <lineage>
        <taxon>Eukaryota</taxon>
        <taxon>Viridiplantae</taxon>
        <taxon>Streptophyta</taxon>
        <taxon>Embryophyta</taxon>
        <taxon>Tracheophyta</taxon>
        <taxon>Spermatophyta</taxon>
        <taxon>Magnoliopsida</taxon>
        <taxon>Liliopsida</taxon>
        <taxon>Arecaceae</taxon>
        <taxon>Arecoideae</taxon>
        <taxon>Cocoseae</taxon>
        <taxon>Elaeidinae</taxon>
        <taxon>Elaeis</taxon>
    </lineage>
</organism>
<dbReference type="KEGG" id="egu:105040469"/>
<dbReference type="AlphaFoldDB" id="A0A6I9QUG1"/>
<dbReference type="Pfam" id="PF06584">
    <property type="entry name" value="DIRP"/>
    <property type="match status" value="1"/>
</dbReference>
<comment type="subcellular location">
    <subcellularLocation>
        <location evidence="1">Nucleus</location>
    </subcellularLocation>
</comment>
<gene>
    <name evidence="7" type="primary">LOC105040469</name>
</gene>
<dbReference type="InterPro" id="IPR033471">
    <property type="entry name" value="DIRP"/>
</dbReference>
<dbReference type="PANTHER" id="PTHR21689:SF2">
    <property type="entry name" value="PROTEIN LIN-9 HOMOLOG"/>
    <property type="match status" value="1"/>
</dbReference>
<evidence type="ECO:0000256" key="2">
    <source>
        <dbReference type="ARBA" id="ARBA00023242"/>
    </source>
</evidence>
<dbReference type="InterPro" id="IPR010561">
    <property type="entry name" value="LIN-9/ALY1"/>
</dbReference>
<feature type="region of interest" description="Disordered" evidence="4">
    <location>
        <begin position="533"/>
        <end position="555"/>
    </location>
</feature>
<evidence type="ECO:0000256" key="4">
    <source>
        <dbReference type="SAM" id="MobiDB-lite"/>
    </source>
</evidence>
<name>A0A6I9QUG1_ELAGV</name>
<dbReference type="SUPFAM" id="SSF46689">
    <property type="entry name" value="Homeodomain-like"/>
    <property type="match status" value="1"/>
</dbReference>
<dbReference type="GeneID" id="105040469"/>
<dbReference type="GO" id="GO:0006357">
    <property type="term" value="P:regulation of transcription by RNA polymerase II"/>
    <property type="evidence" value="ECO:0007669"/>
    <property type="project" value="TreeGrafter"/>
</dbReference>
<dbReference type="InterPro" id="IPR001005">
    <property type="entry name" value="SANT/Myb"/>
</dbReference>
<dbReference type="CDD" id="cd00167">
    <property type="entry name" value="SANT"/>
    <property type="match status" value="1"/>
</dbReference>
<feature type="domain" description="SANT" evidence="5">
    <location>
        <begin position="42"/>
        <end position="77"/>
    </location>
</feature>
<dbReference type="GO" id="GO:0003677">
    <property type="term" value="F:DNA binding"/>
    <property type="evidence" value="ECO:0007669"/>
    <property type="project" value="TreeGrafter"/>
</dbReference>
<dbReference type="Gene3D" id="1.20.58.1880">
    <property type="match status" value="1"/>
</dbReference>
<evidence type="ECO:0000313" key="6">
    <source>
        <dbReference type="Proteomes" id="UP000504607"/>
    </source>
</evidence>
<keyword evidence="3" id="KW-0175">Coiled coil</keyword>
<evidence type="ECO:0000256" key="1">
    <source>
        <dbReference type="ARBA" id="ARBA00004123"/>
    </source>
</evidence>
<feature type="region of interest" description="Disordered" evidence="4">
    <location>
        <begin position="116"/>
        <end position="156"/>
    </location>
</feature>
<dbReference type="Proteomes" id="UP000504607">
    <property type="component" value="Chromosome 3"/>
</dbReference>
<dbReference type="Pfam" id="PF00249">
    <property type="entry name" value="Myb_DNA-binding"/>
    <property type="match status" value="1"/>
</dbReference>
<dbReference type="PROSITE" id="PS51293">
    <property type="entry name" value="SANT"/>
    <property type="match status" value="1"/>
</dbReference>
<dbReference type="InParanoid" id="A0A6I9QUG1"/>
<evidence type="ECO:0000256" key="3">
    <source>
        <dbReference type="SAM" id="Coils"/>
    </source>
</evidence>
<keyword evidence="2" id="KW-0539">Nucleus</keyword>
<sequence length="1164" mass="129259">MGPTKKSRVVNKCSSKANEERPDNDGTSTNNRKIRKRKSSDVLGSRWSKEDLKRFYEAYRTYGKDWKKVAAVIRNRSIDMVEALYNMNRAYLSLPEGTATAAGLVAMMSDHYNILDGSDNDRDSNQVSKASHKSQKHGHGKPPLDMPKGCEGPHPDYLQKLSAMSSSGCPPLLKNRFGDLFGGNWPRAVGKRTPRFPVPFWHDNNERNNIISPKRHDLNFREDASADEGVHGAVLALAEASQRGRPLQISETCDGKAECVGSSPMWSGKTGHAQPGMTNPGYNSFGIDRESVQGSLQSMEADNGGFTSDARLSDIEGTGARKIQSEVKKLQGKKSKGPGIQIHQFDDAREACSGAEEGHNVRHVKDEIDTEVREQKTAIGLQDPGKKIHELFSPDESCALDALQTLADLSVKILLPNSASKSTKQESDKSRISVIKDRGYSSDVGVHVVQQKSVHMNLSPNENSIFEARKTVYSSISEMSKRKWKHPEEMVSVEEGKTSSSGQLVPLAKQRKNIQMPGCSSLSTDLGRGVTSLTEPNPQVLAANHPSVPTRTRNRRKISLQKAMAQRKSRFSDGVGDQGLSACSHFANSKAADLEGKLSHCLSSQLLRRWCAFEWFYSSIDYPWFARSEYVEYLNYVRLGHVPRLTRCEWSIVRSSLGKPRRLSKQFLSEEREKLNQYRESVRTYYDELRAGVREGLPEDLARPLSVGQRVIARHPRKGEIHDGSILTVDRDQCRVQFDRPDLGVEFVMDIDCMPLNPWENMPEDLRKQNGVGYHLCNNFTGKKPDGHIMELKMDSSAKFSLKKSLEIADGASILTSTKYPWIALNKQAKGDMKDANALGKYSASEVAVVAPHTIGNQPYTSAQIQEREADVRALVELTCALNKQEALLMELREMNEEAAGKKKDGDSERDLGHFRKQYNTMVVSWLREASDQVRSALLVLRQRNTFHGISASPLHRATEKSGLAGCSGTFSTFDLYNHDEGSQVVEIVENSMFKARKMVDVAVQAMSSLRNGEDALTGIEEALESKNDQCFRTESSKSRIRCIPHPGNGNSQNQAVSSILQPAITHVLNPRVQFSSADVPQILSELISSCVAAVLMIQACTARQYPPAEVAQILEYAVASLQPCCSQNLPIYREIETYMGIIKNQMLALIPSSSTSFCPEVSV</sequence>
<dbReference type="InterPro" id="IPR009057">
    <property type="entry name" value="Homeodomain-like_sf"/>
</dbReference>
<dbReference type="RefSeq" id="XP_010915308.1">
    <property type="nucleotide sequence ID" value="XM_010917006.1"/>
</dbReference>
<reference evidence="7" key="1">
    <citation type="submission" date="2025-08" db="UniProtKB">
        <authorList>
            <consortium name="RefSeq"/>
        </authorList>
    </citation>
    <scope>IDENTIFICATION</scope>
</reference>
<dbReference type="GO" id="GO:0051726">
    <property type="term" value="P:regulation of cell cycle"/>
    <property type="evidence" value="ECO:0007669"/>
    <property type="project" value="TreeGrafter"/>
</dbReference>
<dbReference type="InterPro" id="IPR017884">
    <property type="entry name" value="SANT_dom"/>
</dbReference>
<accession>A0A6I9QUG1</accession>
<keyword evidence="6" id="KW-1185">Reference proteome</keyword>
<evidence type="ECO:0000313" key="7">
    <source>
        <dbReference type="RefSeq" id="XP_010915308.1"/>
    </source>
</evidence>